<name>A0A7M1B2Z8_9BACT</name>
<dbReference type="KEGG" id="ssei:FJR45_09295"/>
<keyword evidence="3" id="KW-1185">Reference proteome</keyword>
<proteinExistence type="predicted"/>
<keyword evidence="1" id="KW-0472">Membrane</keyword>
<keyword evidence="1" id="KW-1133">Transmembrane helix</keyword>
<dbReference type="EMBL" id="CP041235">
    <property type="protein sequence ID" value="QOP44127.1"/>
    <property type="molecule type" value="Genomic_DNA"/>
</dbReference>
<accession>A0A7M1B2Z8</accession>
<evidence type="ECO:0000313" key="2">
    <source>
        <dbReference type="EMBL" id="QOP44127.1"/>
    </source>
</evidence>
<gene>
    <name evidence="2" type="ORF">FJR45_09295</name>
</gene>
<organism evidence="2 3">
    <name type="scientific">Sulfurimonas sediminis</name>
    <dbReference type="NCBI Taxonomy" id="2590020"/>
    <lineage>
        <taxon>Bacteria</taxon>
        <taxon>Pseudomonadati</taxon>
        <taxon>Campylobacterota</taxon>
        <taxon>Epsilonproteobacteria</taxon>
        <taxon>Campylobacterales</taxon>
        <taxon>Sulfurimonadaceae</taxon>
        <taxon>Sulfurimonas</taxon>
    </lineage>
</organism>
<evidence type="ECO:0008006" key="4">
    <source>
        <dbReference type="Google" id="ProtNLM"/>
    </source>
</evidence>
<dbReference type="AlphaFoldDB" id="A0A7M1B2Z8"/>
<keyword evidence="1" id="KW-0812">Transmembrane</keyword>
<reference evidence="2 3" key="1">
    <citation type="submission" date="2019-06" db="EMBL/GenBank/DDBJ databases">
        <title>Sulfurimonas gotlandica sp. nov., a chemoautotrophic and psychrotolerant epsilonproteobacterium isolated from a pelagic redoxcline, and an emended description of the genus Sulfurimonas.</title>
        <authorList>
            <person name="Wang S."/>
            <person name="Jiang L."/>
            <person name="Shao Z."/>
        </authorList>
    </citation>
    <scope>NUCLEOTIDE SEQUENCE [LARGE SCALE GENOMIC DNA]</scope>
    <source>
        <strain evidence="2 3">S2-6</strain>
    </source>
</reference>
<evidence type="ECO:0000313" key="3">
    <source>
        <dbReference type="Proteomes" id="UP000593719"/>
    </source>
</evidence>
<dbReference type="Proteomes" id="UP000593719">
    <property type="component" value="Chromosome"/>
</dbReference>
<evidence type="ECO:0000256" key="1">
    <source>
        <dbReference type="SAM" id="Phobius"/>
    </source>
</evidence>
<protein>
    <recommendedName>
        <fullName evidence="4">Periplasmic protein</fullName>
    </recommendedName>
</protein>
<dbReference type="RefSeq" id="WP_193150294.1">
    <property type="nucleotide sequence ID" value="NZ_CP041235.1"/>
</dbReference>
<feature type="transmembrane region" description="Helical" evidence="1">
    <location>
        <begin position="268"/>
        <end position="285"/>
    </location>
</feature>
<feature type="transmembrane region" description="Helical" evidence="1">
    <location>
        <begin position="245"/>
        <end position="263"/>
    </location>
</feature>
<sequence length="348" mass="40111">MIKALLIALIFITSLFANKVIYLSYDEIPTRVIKGEIFPVTYKTLSTVKNFDDVLYEFSNHQGVKILDEAPQRVQKGKYYFDTFHMQATQKQAKLPDIEAFLMAPHDYNSTTLQGLNLNVITLNPGENFSNVIANSFTIQEYKTTVYDDTHNIVIFVASAQNADLNEIRFKHVYKQGLESISGNYKEGKIIYFVIIDKKIENFSFSYFNLLKNDYALVTIPIIVNDDSVTTQSDLRPRDQSHDTIKMYTAAAVAFLGFILVLVRRKYFYLIFIVIPLIYIIYLAIPQKKVCIKEGTPLYLLPVENSTVFETTQTQYHLTKEGQVRNFIKVKLKNNKIGWVKNEDTCSY</sequence>